<gene>
    <name evidence="1" type="ORF">SPELUC_LOCUS5202</name>
</gene>
<sequence length="231" mass="26235">EFESFANPVTRSNSPDFETKSTSAKSDNETSNMATIKKTRLFEEVAQKNEAGYEATSKKKMIESIQNLDKQKVNIEVTYAICQVLNDSDKECCNIRLKTSSGSTSNLITHLLSTHGITQNGPRLSESDSYNRQEYFGVTCSWIDPEFKIYKILLSLSYVRYPHTANVIQEKLENIIANWGLIRKIYSITTDNESNMKDAINIVKTILTVSNTPEDQKDAKRLKEIQLTDDE</sequence>
<feature type="non-terminal residue" evidence="1">
    <location>
        <position position="1"/>
    </location>
</feature>
<evidence type="ECO:0000313" key="2">
    <source>
        <dbReference type="Proteomes" id="UP000789366"/>
    </source>
</evidence>
<comment type="caution">
    <text evidence="1">The sequence shown here is derived from an EMBL/GenBank/DDBJ whole genome shotgun (WGS) entry which is preliminary data.</text>
</comment>
<accession>A0ACA9LWM1</accession>
<reference evidence="1" key="1">
    <citation type="submission" date="2021-06" db="EMBL/GenBank/DDBJ databases">
        <authorList>
            <person name="Kallberg Y."/>
            <person name="Tangrot J."/>
            <person name="Rosling A."/>
        </authorList>
    </citation>
    <scope>NUCLEOTIDE SEQUENCE</scope>
    <source>
        <strain evidence="1">28 12/20/2015</strain>
    </source>
</reference>
<evidence type="ECO:0000313" key="1">
    <source>
        <dbReference type="EMBL" id="CAG8550980.1"/>
    </source>
</evidence>
<protein>
    <submittedName>
        <fullName evidence="1">16325_t:CDS:1</fullName>
    </submittedName>
</protein>
<organism evidence="1 2">
    <name type="scientific">Cetraspora pellucida</name>
    <dbReference type="NCBI Taxonomy" id="1433469"/>
    <lineage>
        <taxon>Eukaryota</taxon>
        <taxon>Fungi</taxon>
        <taxon>Fungi incertae sedis</taxon>
        <taxon>Mucoromycota</taxon>
        <taxon>Glomeromycotina</taxon>
        <taxon>Glomeromycetes</taxon>
        <taxon>Diversisporales</taxon>
        <taxon>Gigasporaceae</taxon>
        <taxon>Cetraspora</taxon>
    </lineage>
</organism>
<proteinExistence type="predicted"/>
<name>A0ACA9LWM1_9GLOM</name>
<dbReference type="Proteomes" id="UP000789366">
    <property type="component" value="Unassembled WGS sequence"/>
</dbReference>
<dbReference type="EMBL" id="CAJVPW010005167">
    <property type="protein sequence ID" value="CAG8550980.1"/>
    <property type="molecule type" value="Genomic_DNA"/>
</dbReference>
<keyword evidence="2" id="KW-1185">Reference proteome</keyword>